<name>A0A8J2JDD3_9HEXA</name>
<dbReference type="Proteomes" id="UP000708208">
    <property type="component" value="Unassembled WGS sequence"/>
</dbReference>
<dbReference type="EMBL" id="CAJVCH010053334">
    <property type="protein sequence ID" value="CAG7718416.1"/>
    <property type="molecule type" value="Genomic_DNA"/>
</dbReference>
<organism evidence="1 2">
    <name type="scientific">Allacma fusca</name>
    <dbReference type="NCBI Taxonomy" id="39272"/>
    <lineage>
        <taxon>Eukaryota</taxon>
        <taxon>Metazoa</taxon>
        <taxon>Ecdysozoa</taxon>
        <taxon>Arthropoda</taxon>
        <taxon>Hexapoda</taxon>
        <taxon>Collembola</taxon>
        <taxon>Symphypleona</taxon>
        <taxon>Sminthuridae</taxon>
        <taxon>Allacma</taxon>
    </lineage>
</organism>
<sequence length="76" mass="7449">MVVTVTGVVRPVVVVVGVDGDRTVRVPESDQTVDTEGVMMVHADVDDGAVTVVGVVTVVTGGGGSVEDGVEGGGNG</sequence>
<evidence type="ECO:0000313" key="1">
    <source>
        <dbReference type="EMBL" id="CAG7718416.1"/>
    </source>
</evidence>
<gene>
    <name evidence="1" type="ORF">AFUS01_LOCUS7808</name>
</gene>
<proteinExistence type="predicted"/>
<protein>
    <submittedName>
        <fullName evidence="1">Uncharacterized protein</fullName>
    </submittedName>
</protein>
<evidence type="ECO:0000313" key="2">
    <source>
        <dbReference type="Proteomes" id="UP000708208"/>
    </source>
</evidence>
<accession>A0A8J2JDD3</accession>
<comment type="caution">
    <text evidence="1">The sequence shown here is derived from an EMBL/GenBank/DDBJ whole genome shotgun (WGS) entry which is preliminary data.</text>
</comment>
<dbReference type="AlphaFoldDB" id="A0A8J2JDD3"/>
<keyword evidence="2" id="KW-1185">Reference proteome</keyword>
<reference evidence="1" key="1">
    <citation type="submission" date="2021-06" db="EMBL/GenBank/DDBJ databases">
        <authorList>
            <person name="Hodson N. C."/>
            <person name="Mongue J. A."/>
            <person name="Jaron S. K."/>
        </authorList>
    </citation>
    <scope>NUCLEOTIDE SEQUENCE</scope>
</reference>